<evidence type="ECO:0000313" key="2">
    <source>
        <dbReference type="Proteomes" id="UP000214646"/>
    </source>
</evidence>
<evidence type="ECO:0000313" key="1">
    <source>
        <dbReference type="EMBL" id="OWK39762.1"/>
    </source>
</evidence>
<dbReference type="RefSeq" id="WP_161967650.1">
    <property type="nucleotide sequence ID" value="NZ_NIDE01000009.1"/>
</dbReference>
<dbReference type="AlphaFoldDB" id="A0A225DE68"/>
<dbReference type="Proteomes" id="UP000214646">
    <property type="component" value="Unassembled WGS sequence"/>
</dbReference>
<protein>
    <submittedName>
        <fullName evidence="1">Uncharacterized protein</fullName>
    </submittedName>
</protein>
<name>A0A225DE68_9BACT</name>
<sequence length="51" mass="5948">MTAFIDMMIDLQELIAKGMPDEEIARRLELGDPELVADFRRHSEELQMVSR</sequence>
<reference evidence="2" key="1">
    <citation type="submission" date="2017-06" db="EMBL/GenBank/DDBJ databases">
        <title>Genome analysis of Fimbriiglobus ruber SP5, the first member of the order Planctomycetales with confirmed chitinolytic capability.</title>
        <authorList>
            <person name="Ravin N.V."/>
            <person name="Rakitin A.L."/>
            <person name="Ivanova A.A."/>
            <person name="Beletsky A.V."/>
            <person name="Kulichevskaya I.S."/>
            <person name="Mardanov A.V."/>
            <person name="Dedysh S.N."/>
        </authorList>
    </citation>
    <scope>NUCLEOTIDE SEQUENCE [LARGE SCALE GENOMIC DNA]</scope>
    <source>
        <strain evidence="2">SP5</strain>
    </source>
</reference>
<proteinExistence type="predicted"/>
<keyword evidence="2" id="KW-1185">Reference proteome</keyword>
<organism evidence="1 2">
    <name type="scientific">Fimbriiglobus ruber</name>
    <dbReference type="NCBI Taxonomy" id="1908690"/>
    <lineage>
        <taxon>Bacteria</taxon>
        <taxon>Pseudomonadati</taxon>
        <taxon>Planctomycetota</taxon>
        <taxon>Planctomycetia</taxon>
        <taxon>Gemmatales</taxon>
        <taxon>Gemmataceae</taxon>
        <taxon>Fimbriiglobus</taxon>
    </lineage>
</organism>
<comment type="caution">
    <text evidence="1">The sequence shown here is derived from an EMBL/GenBank/DDBJ whole genome shotgun (WGS) entry which is preliminary data.</text>
</comment>
<dbReference type="EMBL" id="NIDE01000009">
    <property type="protein sequence ID" value="OWK39762.1"/>
    <property type="molecule type" value="Genomic_DNA"/>
</dbReference>
<gene>
    <name evidence="1" type="ORF">FRUB_05652</name>
</gene>
<accession>A0A225DE68</accession>